<proteinExistence type="predicted"/>
<name>A0A090YI06_PAEMA</name>
<keyword evidence="2" id="KW-1185">Reference proteome</keyword>
<dbReference type="EMBL" id="JMQA01000040">
    <property type="protein sequence ID" value="KFM98448.1"/>
    <property type="molecule type" value="Genomic_DNA"/>
</dbReference>
<organism evidence="1 2">
    <name type="scientific">Paenibacillus macerans</name>
    <name type="common">Bacillus macerans</name>
    <dbReference type="NCBI Taxonomy" id="44252"/>
    <lineage>
        <taxon>Bacteria</taxon>
        <taxon>Bacillati</taxon>
        <taxon>Bacillota</taxon>
        <taxon>Bacilli</taxon>
        <taxon>Bacillales</taxon>
        <taxon>Paenibacillaceae</taxon>
        <taxon>Paenibacillus</taxon>
    </lineage>
</organism>
<dbReference type="AlphaFoldDB" id="A0A090YI06"/>
<accession>A0A090YI06</accession>
<gene>
    <name evidence="1" type="ORF">DJ90_4298</name>
</gene>
<protein>
    <submittedName>
        <fullName evidence="1">Uncharacterized protein</fullName>
    </submittedName>
</protein>
<reference evidence="1 2" key="1">
    <citation type="submission" date="2014-04" db="EMBL/GenBank/DDBJ databases">
        <authorList>
            <person name="Bishop-Lilly K.A."/>
            <person name="Broomall S.M."/>
            <person name="Chain P.S."/>
            <person name="Chertkov O."/>
            <person name="Coyne S.R."/>
            <person name="Daligault H.E."/>
            <person name="Davenport K.W."/>
            <person name="Erkkila T."/>
            <person name="Frey K.G."/>
            <person name="Gibbons H.S."/>
            <person name="Gu W."/>
            <person name="Jaissle J."/>
            <person name="Johnson S.L."/>
            <person name="Koroleva G.I."/>
            <person name="Ladner J.T."/>
            <person name="Lo C.-C."/>
            <person name="Minogue T.D."/>
            <person name="Munk C."/>
            <person name="Palacios G.F."/>
            <person name="Redden C.L."/>
            <person name="Rosenzweig C.N."/>
            <person name="Scholz M.B."/>
            <person name="Teshima H."/>
            <person name="Xu Y."/>
        </authorList>
    </citation>
    <scope>NUCLEOTIDE SEQUENCE [LARGE SCALE GENOMIC DNA]</scope>
    <source>
        <strain evidence="1 2">8244</strain>
    </source>
</reference>
<dbReference type="Proteomes" id="UP000029278">
    <property type="component" value="Unassembled WGS sequence"/>
</dbReference>
<dbReference type="HOGENOM" id="CLU_2899865_0_0_9"/>
<dbReference type="PATRIC" id="fig|44252.3.peg.4863"/>
<sequence>MKTTLEALVNKDEQAFRSIYYTKPSETILEDYLERYYYFESMEGITKDHNRLNCSSQNKSQN</sequence>
<comment type="caution">
    <text evidence="1">The sequence shown here is derived from an EMBL/GenBank/DDBJ whole genome shotgun (WGS) entry which is preliminary data.</text>
</comment>
<evidence type="ECO:0000313" key="1">
    <source>
        <dbReference type="EMBL" id="KFM98448.1"/>
    </source>
</evidence>
<evidence type="ECO:0000313" key="2">
    <source>
        <dbReference type="Proteomes" id="UP000029278"/>
    </source>
</evidence>